<keyword evidence="2" id="KW-0560">Oxidoreductase</keyword>
<evidence type="ECO:0000256" key="2">
    <source>
        <dbReference type="ARBA" id="ARBA00023002"/>
    </source>
</evidence>
<dbReference type="CDD" id="cd05233">
    <property type="entry name" value="SDR_c"/>
    <property type="match status" value="1"/>
</dbReference>
<sequence length="251" mass="26928">MKLKGKIAIVTGATKGIGVAIAKEYALEGAKVVLAGRTEELGQKVVDEIQQNGGDAIMVVCDMSKTSDIDNLVAQTVTQYGGVDIVVNNAGVNHSANFFDIREEDWDWVMSVDLKGSFFLAQAAARVMVEQGRSGSIINISSVMAVLALADQIPYCAAKGGVNQMTKAMALSLIDKGIRVNAVGPGPVMTELMERVVHNKKKHDQLMERLPIGYIASCEEIARVCVFLASEDSSYIIGQCIYPDGGRMIQS</sequence>
<dbReference type="InterPro" id="IPR020904">
    <property type="entry name" value="Sc_DH/Rdtase_CS"/>
</dbReference>
<dbReference type="NCBIfam" id="NF005559">
    <property type="entry name" value="PRK07231.1"/>
    <property type="match status" value="1"/>
</dbReference>
<dbReference type="Gene3D" id="3.40.50.720">
    <property type="entry name" value="NAD(P)-binding Rossmann-like Domain"/>
    <property type="match status" value="1"/>
</dbReference>
<evidence type="ECO:0000256" key="1">
    <source>
        <dbReference type="ARBA" id="ARBA00006484"/>
    </source>
</evidence>
<dbReference type="EMBL" id="BARS01018645">
    <property type="protein sequence ID" value="GAF96728.1"/>
    <property type="molecule type" value="Genomic_DNA"/>
</dbReference>
<dbReference type="SUPFAM" id="SSF51735">
    <property type="entry name" value="NAD(P)-binding Rossmann-fold domains"/>
    <property type="match status" value="1"/>
</dbReference>
<dbReference type="GO" id="GO:0016491">
    <property type="term" value="F:oxidoreductase activity"/>
    <property type="evidence" value="ECO:0007669"/>
    <property type="project" value="UniProtKB-KW"/>
</dbReference>
<proteinExistence type="inferred from homology"/>
<reference evidence="3" key="1">
    <citation type="journal article" date="2014" name="Front. Microbiol.">
        <title>High frequency of phylogenetically diverse reductive dehalogenase-homologous genes in deep subseafloor sedimentary metagenomes.</title>
        <authorList>
            <person name="Kawai M."/>
            <person name="Futagami T."/>
            <person name="Toyoda A."/>
            <person name="Takaki Y."/>
            <person name="Nishi S."/>
            <person name="Hori S."/>
            <person name="Arai W."/>
            <person name="Tsubouchi T."/>
            <person name="Morono Y."/>
            <person name="Uchiyama I."/>
            <person name="Ito T."/>
            <person name="Fujiyama A."/>
            <person name="Inagaki F."/>
            <person name="Takami H."/>
        </authorList>
    </citation>
    <scope>NUCLEOTIDE SEQUENCE</scope>
    <source>
        <strain evidence="3">Expedition CK06-06</strain>
    </source>
</reference>
<dbReference type="AlphaFoldDB" id="X0TT25"/>
<dbReference type="PROSITE" id="PS00061">
    <property type="entry name" value="ADH_SHORT"/>
    <property type="match status" value="1"/>
</dbReference>
<dbReference type="Pfam" id="PF13561">
    <property type="entry name" value="adh_short_C2"/>
    <property type="match status" value="1"/>
</dbReference>
<dbReference type="PANTHER" id="PTHR43669:SF14">
    <property type="entry name" value="OXIDOREDUCTASE"/>
    <property type="match status" value="1"/>
</dbReference>
<name>X0TT25_9ZZZZ</name>
<protein>
    <submittedName>
        <fullName evidence="3">Uncharacterized protein</fullName>
    </submittedName>
</protein>
<dbReference type="FunFam" id="3.40.50.720:FF:000084">
    <property type="entry name" value="Short-chain dehydrogenase reductase"/>
    <property type="match status" value="1"/>
</dbReference>
<feature type="non-terminal residue" evidence="3">
    <location>
        <position position="251"/>
    </location>
</feature>
<dbReference type="PRINTS" id="PR00081">
    <property type="entry name" value="GDHRDH"/>
</dbReference>
<comment type="similarity">
    <text evidence="1">Belongs to the short-chain dehydrogenases/reductases (SDR) family.</text>
</comment>
<dbReference type="PRINTS" id="PR00080">
    <property type="entry name" value="SDRFAMILY"/>
</dbReference>
<evidence type="ECO:0000313" key="3">
    <source>
        <dbReference type="EMBL" id="GAF96728.1"/>
    </source>
</evidence>
<organism evidence="3">
    <name type="scientific">marine sediment metagenome</name>
    <dbReference type="NCBI Taxonomy" id="412755"/>
    <lineage>
        <taxon>unclassified sequences</taxon>
        <taxon>metagenomes</taxon>
        <taxon>ecological metagenomes</taxon>
    </lineage>
</organism>
<accession>X0TT25</accession>
<gene>
    <name evidence="3" type="ORF">S01H1_30315</name>
</gene>
<dbReference type="PANTHER" id="PTHR43669">
    <property type="entry name" value="5-KETO-D-GLUCONATE 5-REDUCTASE"/>
    <property type="match status" value="1"/>
</dbReference>
<dbReference type="InterPro" id="IPR002347">
    <property type="entry name" value="SDR_fam"/>
</dbReference>
<comment type="caution">
    <text evidence="3">The sequence shown here is derived from an EMBL/GenBank/DDBJ whole genome shotgun (WGS) entry which is preliminary data.</text>
</comment>
<dbReference type="InterPro" id="IPR036291">
    <property type="entry name" value="NAD(P)-bd_dom_sf"/>
</dbReference>